<evidence type="ECO:0000259" key="11">
    <source>
        <dbReference type="Pfam" id="PF01094"/>
    </source>
</evidence>
<keyword evidence="7" id="KW-0472">Membrane</keyword>
<dbReference type="InterPro" id="IPR000068">
    <property type="entry name" value="GPCR_3_Ca_sens_rcpt-rel"/>
</dbReference>
<evidence type="ECO:0000256" key="8">
    <source>
        <dbReference type="ARBA" id="ARBA00023170"/>
    </source>
</evidence>
<dbReference type="Proteomes" id="UP001066276">
    <property type="component" value="Chromosome 12"/>
</dbReference>
<dbReference type="PRINTS" id="PR00592">
    <property type="entry name" value="CASENSINGR"/>
</dbReference>
<keyword evidence="10" id="KW-0807">Transducer</keyword>
<dbReference type="InterPro" id="IPR028082">
    <property type="entry name" value="Peripla_BP_I"/>
</dbReference>
<evidence type="ECO:0000256" key="6">
    <source>
        <dbReference type="ARBA" id="ARBA00023040"/>
    </source>
</evidence>
<dbReference type="PANTHER" id="PTHR24061">
    <property type="entry name" value="CALCIUM-SENSING RECEPTOR-RELATED"/>
    <property type="match status" value="1"/>
</dbReference>
<keyword evidence="5" id="KW-1133">Transmembrane helix</keyword>
<dbReference type="Pfam" id="PF01094">
    <property type="entry name" value="ANF_receptor"/>
    <property type="match status" value="1"/>
</dbReference>
<dbReference type="InterPro" id="IPR000337">
    <property type="entry name" value="GPCR_3"/>
</dbReference>
<proteinExistence type="predicted"/>
<dbReference type="SUPFAM" id="SSF53822">
    <property type="entry name" value="Periplasmic binding protein-like I"/>
    <property type="match status" value="1"/>
</dbReference>
<comment type="subcellular location">
    <subcellularLocation>
        <location evidence="1">Cell membrane</location>
        <topology evidence="1">Multi-pass membrane protein</topology>
    </subcellularLocation>
</comment>
<evidence type="ECO:0000256" key="7">
    <source>
        <dbReference type="ARBA" id="ARBA00023136"/>
    </source>
</evidence>
<evidence type="ECO:0000256" key="10">
    <source>
        <dbReference type="ARBA" id="ARBA00023224"/>
    </source>
</evidence>
<evidence type="ECO:0000256" key="3">
    <source>
        <dbReference type="ARBA" id="ARBA00022692"/>
    </source>
</evidence>
<comment type="caution">
    <text evidence="12">The sequence shown here is derived from an EMBL/GenBank/DDBJ whole genome shotgun (WGS) entry which is preliminary data.</text>
</comment>
<dbReference type="Gene3D" id="3.40.50.2300">
    <property type="match status" value="4"/>
</dbReference>
<accession>A0AAV7L981</accession>
<dbReference type="GO" id="GO:0004930">
    <property type="term" value="F:G protein-coupled receptor activity"/>
    <property type="evidence" value="ECO:0007669"/>
    <property type="project" value="UniProtKB-KW"/>
</dbReference>
<organism evidence="12 13">
    <name type="scientific">Pleurodeles waltl</name>
    <name type="common">Iberian ribbed newt</name>
    <dbReference type="NCBI Taxonomy" id="8319"/>
    <lineage>
        <taxon>Eukaryota</taxon>
        <taxon>Metazoa</taxon>
        <taxon>Chordata</taxon>
        <taxon>Craniata</taxon>
        <taxon>Vertebrata</taxon>
        <taxon>Euteleostomi</taxon>
        <taxon>Amphibia</taxon>
        <taxon>Batrachia</taxon>
        <taxon>Caudata</taxon>
        <taxon>Salamandroidea</taxon>
        <taxon>Salamandridae</taxon>
        <taxon>Pleurodelinae</taxon>
        <taxon>Pleurodeles</taxon>
    </lineage>
</organism>
<evidence type="ECO:0000256" key="1">
    <source>
        <dbReference type="ARBA" id="ARBA00004651"/>
    </source>
</evidence>
<keyword evidence="3" id="KW-0812">Transmembrane</keyword>
<evidence type="ECO:0000256" key="4">
    <source>
        <dbReference type="ARBA" id="ARBA00022729"/>
    </source>
</evidence>
<keyword evidence="4" id="KW-0732">Signal</keyword>
<evidence type="ECO:0000313" key="12">
    <source>
        <dbReference type="EMBL" id="KAJ1084470.1"/>
    </source>
</evidence>
<keyword evidence="13" id="KW-1185">Reference proteome</keyword>
<dbReference type="EMBL" id="JANPWB010000016">
    <property type="protein sequence ID" value="KAJ1084470.1"/>
    <property type="molecule type" value="Genomic_DNA"/>
</dbReference>
<gene>
    <name evidence="12" type="ORF">NDU88_004617</name>
</gene>
<name>A0AAV7L981_PLEWA</name>
<keyword evidence="8" id="KW-0675">Receptor</keyword>
<dbReference type="InterPro" id="IPR001828">
    <property type="entry name" value="ANF_lig-bd_rcpt"/>
</dbReference>
<dbReference type="GO" id="GO:0005886">
    <property type="term" value="C:plasma membrane"/>
    <property type="evidence" value="ECO:0007669"/>
    <property type="project" value="UniProtKB-SubCell"/>
</dbReference>
<dbReference type="PRINTS" id="PR00248">
    <property type="entry name" value="GPCRMGR"/>
</dbReference>
<evidence type="ECO:0000313" key="13">
    <source>
        <dbReference type="Proteomes" id="UP001066276"/>
    </source>
</evidence>
<dbReference type="PANTHER" id="PTHR24061:SF0">
    <property type="entry name" value="C-FAMILY ODORANT RECEPTOR OLFCT1"/>
    <property type="match status" value="1"/>
</dbReference>
<keyword evidence="2" id="KW-1003">Cell membrane</keyword>
<reference evidence="12" key="1">
    <citation type="journal article" date="2022" name="bioRxiv">
        <title>Sequencing and chromosome-scale assembly of the giantPleurodeles waltlgenome.</title>
        <authorList>
            <person name="Brown T."/>
            <person name="Elewa A."/>
            <person name="Iarovenko S."/>
            <person name="Subramanian E."/>
            <person name="Araus A.J."/>
            <person name="Petzold A."/>
            <person name="Susuki M."/>
            <person name="Suzuki K.-i.T."/>
            <person name="Hayashi T."/>
            <person name="Toyoda A."/>
            <person name="Oliveira C."/>
            <person name="Osipova E."/>
            <person name="Leigh N.D."/>
            <person name="Simon A."/>
            <person name="Yun M.H."/>
        </authorList>
    </citation>
    <scope>NUCLEOTIDE SEQUENCE</scope>
    <source>
        <strain evidence="12">20211129_DDA</strain>
        <tissue evidence="12">Liver</tissue>
    </source>
</reference>
<keyword evidence="6" id="KW-0297">G-protein coupled receptor</keyword>
<dbReference type="AlphaFoldDB" id="A0AAV7L981"/>
<feature type="domain" description="Receptor ligand binding region" evidence="11">
    <location>
        <begin position="18"/>
        <end position="469"/>
    </location>
</feature>
<evidence type="ECO:0000256" key="5">
    <source>
        <dbReference type="ARBA" id="ARBA00022989"/>
    </source>
</evidence>
<protein>
    <recommendedName>
        <fullName evidence="11">Receptor ligand binding region domain-containing protein</fullName>
    </recommendedName>
</protein>
<keyword evidence="9" id="KW-0325">Glycoprotein</keyword>
<evidence type="ECO:0000256" key="2">
    <source>
        <dbReference type="ARBA" id="ARBA00022475"/>
    </source>
</evidence>
<sequence length="515" mass="57746">MGDSGFPVTRFRSNIYQRLLAMVFAVEEINRDPALLPDAKLGFWMYDSCGVVGRTLKGALWMLTGREEIIPQYRCQKTPPLAAIIGDAASLASIPMARVLGLHRQPQISYGSTVSLLSDKQQFPSFLRTVPSDDYQSRVLADIVGHFGWTWVGIVAEESDYGRLGSQILREELSRYSVCPAFFLGLPVVYSERRVNYVINVIKESRANVIVSFSNMQSMLPLLKEAARLNLTGRVWLASEGWSENEHFSDSEFNKVLNGSLTLVFQKSLLPGFRHFILGIQPSRTHSDIFMRSFWEDIFGCQWPTNDTKRTAADVKDCSGTEELEGRNIPLLDETKFNNAAPAYKAVYAVAHALHNLRACRDGEGPFQNKSCPDRDEFESWQIYNVVGRADVEMSGVPPTCSVLMCRAIWEPSLQYTELAPVHFCKSGMGRLKLLHYLRTVNFRSTAGDKVFFDSNGNPPPAYEILNWKITAEGAAENLVVGTYQPGHTSEPVLILNNSLIQLGGYEQVTRQAYL</sequence>
<dbReference type="FunFam" id="3.40.50.2300:FF:000016">
    <property type="entry name" value="Taste 1 receptor member 2"/>
    <property type="match status" value="1"/>
</dbReference>
<evidence type="ECO:0000256" key="9">
    <source>
        <dbReference type="ARBA" id="ARBA00023180"/>
    </source>
</evidence>